<dbReference type="SUPFAM" id="SSF55856">
    <property type="entry name" value="Cytochrome b5-like heme/steroid binding domain"/>
    <property type="match status" value="1"/>
</dbReference>
<keyword evidence="2" id="KW-0479">Metal-binding</keyword>
<dbReference type="GO" id="GO:0046872">
    <property type="term" value="F:metal ion binding"/>
    <property type="evidence" value="ECO:0007669"/>
    <property type="project" value="UniProtKB-KW"/>
</dbReference>
<keyword evidence="5" id="KW-1133">Transmembrane helix</keyword>
<dbReference type="PROSITE" id="PS50255">
    <property type="entry name" value="CYTOCHROME_B5_2"/>
    <property type="match status" value="1"/>
</dbReference>
<keyword evidence="3" id="KW-0408">Iron</keyword>
<feature type="transmembrane region" description="Helical" evidence="5">
    <location>
        <begin position="259"/>
        <end position="279"/>
    </location>
</feature>
<dbReference type="AlphaFoldDB" id="A0AA35RRL1"/>
<dbReference type="InterPro" id="IPR018506">
    <property type="entry name" value="Cyt_B5_heme-BS"/>
</dbReference>
<dbReference type="GO" id="GO:0042759">
    <property type="term" value="P:long-chain fatty acid biosynthetic process"/>
    <property type="evidence" value="ECO:0007669"/>
    <property type="project" value="UniProtKB-ARBA"/>
</dbReference>
<dbReference type="GO" id="GO:0016020">
    <property type="term" value="C:membrane"/>
    <property type="evidence" value="ECO:0007669"/>
    <property type="project" value="TreeGrafter"/>
</dbReference>
<feature type="transmembrane region" description="Helical" evidence="5">
    <location>
        <begin position="359"/>
        <end position="379"/>
    </location>
</feature>
<dbReference type="GO" id="GO:0020037">
    <property type="term" value="F:heme binding"/>
    <property type="evidence" value="ECO:0007669"/>
    <property type="project" value="InterPro"/>
</dbReference>
<dbReference type="Gene3D" id="3.10.120.10">
    <property type="entry name" value="Cytochrome b5-like heme/steroid binding domain"/>
    <property type="match status" value="1"/>
</dbReference>
<feature type="transmembrane region" description="Helical" evidence="5">
    <location>
        <begin position="399"/>
        <end position="420"/>
    </location>
</feature>
<feature type="domain" description="Cytochrome b5 heme-binding" evidence="6">
    <location>
        <begin position="122"/>
        <end position="197"/>
    </location>
</feature>
<feature type="transmembrane region" description="Helical" evidence="5">
    <location>
        <begin position="235"/>
        <end position="253"/>
    </location>
</feature>
<dbReference type="InterPro" id="IPR005804">
    <property type="entry name" value="FA_desaturase_dom"/>
</dbReference>
<comment type="caution">
    <text evidence="7">The sequence shown here is derived from an EMBL/GenBank/DDBJ whole genome shotgun (WGS) entry which is preliminary data.</text>
</comment>
<keyword evidence="5" id="KW-0472">Membrane</keyword>
<dbReference type="GO" id="GO:0016717">
    <property type="term" value="F:oxidoreductase activity, acting on paired donors, with oxidation of a pair of donors resulting in the reduction of molecular oxygen to two molecules of water"/>
    <property type="evidence" value="ECO:0007669"/>
    <property type="project" value="TreeGrafter"/>
</dbReference>
<dbReference type="PRINTS" id="PR00363">
    <property type="entry name" value="CYTOCHROMEB5"/>
</dbReference>
<proteinExistence type="predicted"/>
<name>A0AA35RRL1_GEOBA</name>
<evidence type="ECO:0000313" key="8">
    <source>
        <dbReference type="Proteomes" id="UP001174909"/>
    </source>
</evidence>
<evidence type="ECO:0000259" key="6">
    <source>
        <dbReference type="PROSITE" id="PS50255"/>
    </source>
</evidence>
<dbReference type="GO" id="GO:0006636">
    <property type="term" value="P:unsaturated fatty acid biosynthetic process"/>
    <property type="evidence" value="ECO:0007669"/>
    <property type="project" value="UniProtKB-ARBA"/>
</dbReference>
<reference evidence="7" key="1">
    <citation type="submission" date="2023-03" db="EMBL/GenBank/DDBJ databases">
        <authorList>
            <person name="Steffen K."/>
            <person name="Cardenas P."/>
        </authorList>
    </citation>
    <scope>NUCLEOTIDE SEQUENCE</scope>
</reference>
<keyword evidence="1" id="KW-0349">Heme</keyword>
<accession>A0AA35RRL1</accession>
<feature type="region of interest" description="Disordered" evidence="4">
    <location>
        <begin position="1"/>
        <end position="52"/>
    </location>
</feature>
<keyword evidence="5" id="KW-0812">Transmembrane</keyword>
<dbReference type="PROSITE" id="PS00191">
    <property type="entry name" value="CYTOCHROME_B5_1"/>
    <property type="match status" value="1"/>
</dbReference>
<evidence type="ECO:0000256" key="2">
    <source>
        <dbReference type="ARBA" id="ARBA00022723"/>
    </source>
</evidence>
<dbReference type="InterPro" id="IPR036400">
    <property type="entry name" value="Cyt_B5-like_heme/steroid_sf"/>
</dbReference>
<sequence>MEASWTRPARLQTCTPESSASRKVAGTTSRLRTSRLANHRHRSPFMASSASCSSAARRARTSSALPPSPPAAAAAIVVYLRDTRHAYETLRMRTFGRCCLLGCMQEARSQMSATHSPNPPATTKFTWEDLSKLNRPHNAHVAVRGKVYDVSSFIEKHPGGVDQLLLGAGRDVTILFESYHNFNVSKVLEKYYVGELISNELPVYREPNEFSRTVRDRVHRYFKEHNIDPKMCYGMFLRCLVLLLMTNTLWALTICCYQMWVWLSVFCACGWGVCSSLLIMSASHDTSHFAVTHKPWVWKLLGAINDCTTGMSMYVWTHQHVVGHHVHTNVDQVDPDVFTTHEPPDVRRIHKSQKLLSRYYYQHIYLVFLYCFVGMKKRIQDFIAVYQLKNLSIRMNPLTHSQMTIFIVGKFVYITCHLLLPSLYMPLPLVVTFVLLGDFIAWYWLVIITQLTHVSADVIWPEPDKNNYIDMDWAELQVATSQDYATDSHFWNFASGALNNQIAHHLFPGVLQCHYPGVTRVVRETCREFNIEFRHTPSAWEAMKKHVYFLKRLGQGTD</sequence>
<dbReference type="SMART" id="SM01117">
    <property type="entry name" value="Cyt-b5"/>
    <property type="match status" value="1"/>
</dbReference>
<dbReference type="InterPro" id="IPR012171">
    <property type="entry name" value="Fatty_acid_desaturase"/>
</dbReference>
<dbReference type="Proteomes" id="UP001174909">
    <property type="component" value="Unassembled WGS sequence"/>
</dbReference>
<feature type="transmembrane region" description="Helical" evidence="5">
    <location>
        <begin position="427"/>
        <end position="445"/>
    </location>
</feature>
<protein>
    <submittedName>
        <fullName evidence="7">Acyl-lipid (8-3)-desaturase</fullName>
    </submittedName>
</protein>
<evidence type="ECO:0000313" key="7">
    <source>
        <dbReference type="EMBL" id="CAI8015301.1"/>
    </source>
</evidence>
<evidence type="ECO:0000256" key="1">
    <source>
        <dbReference type="ARBA" id="ARBA00022617"/>
    </source>
</evidence>
<dbReference type="Pfam" id="PF00173">
    <property type="entry name" value="Cyt-b5"/>
    <property type="match status" value="1"/>
</dbReference>
<dbReference type="InterPro" id="IPR001199">
    <property type="entry name" value="Cyt_B5-like_heme/steroid-bd"/>
</dbReference>
<feature type="compositionally biased region" description="Polar residues" evidence="4">
    <location>
        <begin position="12"/>
        <end position="31"/>
    </location>
</feature>
<organism evidence="7 8">
    <name type="scientific">Geodia barretti</name>
    <name type="common">Barrett's horny sponge</name>
    <dbReference type="NCBI Taxonomy" id="519541"/>
    <lineage>
        <taxon>Eukaryota</taxon>
        <taxon>Metazoa</taxon>
        <taxon>Porifera</taxon>
        <taxon>Demospongiae</taxon>
        <taxon>Heteroscleromorpha</taxon>
        <taxon>Tetractinellida</taxon>
        <taxon>Astrophorina</taxon>
        <taxon>Geodiidae</taxon>
        <taxon>Geodia</taxon>
    </lineage>
</organism>
<evidence type="ECO:0000256" key="5">
    <source>
        <dbReference type="SAM" id="Phobius"/>
    </source>
</evidence>
<dbReference type="EMBL" id="CASHTH010001433">
    <property type="protein sequence ID" value="CAI8015301.1"/>
    <property type="molecule type" value="Genomic_DNA"/>
</dbReference>
<evidence type="ECO:0000256" key="3">
    <source>
        <dbReference type="ARBA" id="ARBA00023004"/>
    </source>
</evidence>
<dbReference type="PANTHER" id="PTHR19353:SF19">
    <property type="entry name" value="DELTA(5) FATTY ACID DESATURASE C-RELATED"/>
    <property type="match status" value="1"/>
</dbReference>
<dbReference type="PANTHER" id="PTHR19353">
    <property type="entry name" value="FATTY ACID DESATURASE 2"/>
    <property type="match status" value="1"/>
</dbReference>
<dbReference type="Pfam" id="PF00487">
    <property type="entry name" value="FA_desaturase"/>
    <property type="match status" value="1"/>
</dbReference>
<gene>
    <name evidence="7" type="ORF">GBAR_LOCUS9492</name>
</gene>
<keyword evidence="8" id="KW-1185">Reference proteome</keyword>
<evidence type="ECO:0000256" key="4">
    <source>
        <dbReference type="SAM" id="MobiDB-lite"/>
    </source>
</evidence>